<feature type="compositionally biased region" description="Basic and acidic residues" evidence="1">
    <location>
        <begin position="210"/>
        <end position="231"/>
    </location>
</feature>
<evidence type="ECO:0000313" key="3">
    <source>
        <dbReference type="Proteomes" id="UP001620626"/>
    </source>
</evidence>
<gene>
    <name evidence="2" type="ORF">niasHT_010541</name>
</gene>
<organism evidence="2 3">
    <name type="scientific">Heterodera trifolii</name>
    <dbReference type="NCBI Taxonomy" id="157864"/>
    <lineage>
        <taxon>Eukaryota</taxon>
        <taxon>Metazoa</taxon>
        <taxon>Ecdysozoa</taxon>
        <taxon>Nematoda</taxon>
        <taxon>Chromadorea</taxon>
        <taxon>Rhabditida</taxon>
        <taxon>Tylenchina</taxon>
        <taxon>Tylenchomorpha</taxon>
        <taxon>Tylenchoidea</taxon>
        <taxon>Heteroderidae</taxon>
        <taxon>Heteroderinae</taxon>
        <taxon>Heterodera</taxon>
    </lineage>
</organism>
<evidence type="ECO:0000313" key="2">
    <source>
        <dbReference type="EMBL" id="KAL3109277.1"/>
    </source>
</evidence>
<proteinExistence type="predicted"/>
<name>A0ABD2L232_9BILA</name>
<sequence length="279" mass="31993">MQTFLKENKNGINEKQIEKVNKELEKKIELLNIFKQIPEEIDQLLVRENQDEAQEEEEGRKLYEKAKKIQSEFEEIEQGDQQKQLHLSDVEFGSEDSNEFEKDKTFGLGDQNGQNVEFSGSGTDQKKQTDNTDYDQYSSSSSNEIRSNTAADRNQSHDKYGQFIPADQQIGSDAENKARSSKNCGTVPNPPFINLKTLFLLKADMEKLKTNDKKEKESKNKDKSKERKTNSIDDSTAVQNDLSQMHVQTMKKLANVREEFCQKLNGILSITVLMLLQRA</sequence>
<feature type="compositionally biased region" description="Polar residues" evidence="1">
    <location>
        <begin position="111"/>
        <end position="123"/>
    </location>
</feature>
<feature type="compositionally biased region" description="Polar residues" evidence="1">
    <location>
        <begin position="143"/>
        <end position="153"/>
    </location>
</feature>
<protein>
    <submittedName>
        <fullName evidence="2">Uncharacterized protein</fullName>
    </submittedName>
</protein>
<evidence type="ECO:0000256" key="1">
    <source>
        <dbReference type="SAM" id="MobiDB-lite"/>
    </source>
</evidence>
<reference evidence="2 3" key="1">
    <citation type="submission" date="2024-10" db="EMBL/GenBank/DDBJ databases">
        <authorList>
            <person name="Kim D."/>
        </authorList>
    </citation>
    <scope>NUCLEOTIDE SEQUENCE [LARGE SCALE GENOMIC DNA]</scope>
    <source>
        <strain evidence="2">BH-2024</strain>
    </source>
</reference>
<comment type="caution">
    <text evidence="2">The sequence shown here is derived from an EMBL/GenBank/DDBJ whole genome shotgun (WGS) entry which is preliminary data.</text>
</comment>
<accession>A0ABD2L232</accession>
<feature type="region of interest" description="Disordered" evidence="1">
    <location>
        <begin position="210"/>
        <end position="240"/>
    </location>
</feature>
<dbReference type="Proteomes" id="UP001620626">
    <property type="component" value="Unassembled WGS sequence"/>
</dbReference>
<keyword evidence="3" id="KW-1185">Reference proteome</keyword>
<dbReference type="AlphaFoldDB" id="A0ABD2L232"/>
<feature type="region of interest" description="Disordered" evidence="1">
    <location>
        <begin position="93"/>
        <end position="187"/>
    </location>
</feature>
<dbReference type="EMBL" id="JBICBT010000574">
    <property type="protein sequence ID" value="KAL3109277.1"/>
    <property type="molecule type" value="Genomic_DNA"/>
</dbReference>